<protein>
    <submittedName>
        <fullName evidence="1">Uncharacterized protein</fullName>
    </submittedName>
</protein>
<evidence type="ECO:0000313" key="1">
    <source>
        <dbReference type="EMBL" id="QHT12262.1"/>
    </source>
</evidence>
<reference evidence="1" key="1">
    <citation type="journal article" date="2020" name="Nature">
        <title>Giant virus diversity and host interactions through global metagenomics.</title>
        <authorList>
            <person name="Schulz F."/>
            <person name="Roux S."/>
            <person name="Paez-Espino D."/>
            <person name="Jungbluth S."/>
            <person name="Walsh D.A."/>
            <person name="Denef V.J."/>
            <person name="McMahon K.D."/>
            <person name="Konstantinidis K.T."/>
            <person name="Eloe-Fadrosh E.A."/>
            <person name="Kyrpides N.C."/>
            <person name="Woyke T."/>
        </authorList>
    </citation>
    <scope>NUCLEOTIDE SEQUENCE</scope>
    <source>
        <strain evidence="1">GVMAG-M-3300023174-129</strain>
    </source>
</reference>
<sequence length="518" mass="60375">MGKKCSEKDCNTQAVFSLNNSIKYYCSKHKTPDMVDLVNKRCEFESCLSQPNFDINGGKGKFCVKHKTPEMVDIKHKYCEFKDCSVRPTYNNIGEKAKFCSTHKKNDMIDVTKIPCEFKDCMSKANYDIKGGKGRFCAKHKKEDMIDVHHKTCIYSGCYIRPSYNLEGKKPEYCIKHKSSEMTDVVSIFCKYENCKTQPSYNYKDKKRGEYCFTHKTPEMINLKMRETCNFKGCINAQPRYNYKNNKKGLYCINHKLENMIDIRKTYCKYELCSTRAYYGLPGNSMSCCAKHREKGMIRRSNGKCLVCKTPAIYGTNFTPKHCEIHKKENEQNLIEMPCSSCNLIMILDKNKKCEYCNPEIFKSNQLAKQNALMDYLNNRNLKGFSTDTIVNNGECGKERPDRVYETDSFVLILECDENQHNDRQCVCEQTRMINISQGFGGLQVYFIRWNPDDYLPENDKKEPEVLTKRYKLLGDFIESILKNKTILPNALLSSFYMYYDGWNSLADEKWNIITPFI</sequence>
<dbReference type="EMBL" id="MN739542">
    <property type="protein sequence ID" value="QHT12262.1"/>
    <property type="molecule type" value="Genomic_DNA"/>
</dbReference>
<dbReference type="AlphaFoldDB" id="A0A6C0D7C6"/>
<dbReference type="Pfam" id="PF19114">
    <property type="entry name" value="EsV_1_7_cys"/>
    <property type="match status" value="9"/>
</dbReference>
<dbReference type="SMART" id="SM01425">
    <property type="entry name" value="EsV_1_7"/>
    <property type="match status" value="8"/>
</dbReference>
<dbReference type="InterPro" id="IPR043822">
    <property type="entry name" value="EsV_1_7_cys"/>
</dbReference>
<dbReference type="Gene3D" id="6.10.140.110">
    <property type="match status" value="2"/>
</dbReference>
<name>A0A6C0D7C6_9ZZZZ</name>
<proteinExistence type="predicted"/>
<accession>A0A6C0D7C6</accession>
<organism evidence="1">
    <name type="scientific">viral metagenome</name>
    <dbReference type="NCBI Taxonomy" id="1070528"/>
    <lineage>
        <taxon>unclassified sequences</taxon>
        <taxon>metagenomes</taxon>
        <taxon>organismal metagenomes</taxon>
    </lineage>
</organism>